<sequence length="164" mass="18423">MIEIHPNLYVGDQTDFERNVRNQQGWSIVHACKEPYHREAVGYSGRGAPKHHPEYLIAKRGHRLMLNLIDPENPAYIPKEIIDAALSFIDRNLNDGKKVLVHCNQGQSRSPGIGLLYLAKEGGIENGSFNEALMEFKNIYPAINMAGGMAGFLKMNWNNYVSKG</sequence>
<dbReference type="EMBL" id="FXTP01000002">
    <property type="protein sequence ID" value="SMO48396.1"/>
    <property type="molecule type" value="Genomic_DNA"/>
</dbReference>
<dbReference type="OrthoDB" id="9814896at2"/>
<proteinExistence type="predicted"/>
<feature type="domain" description="Tyrosine specific protein phosphatases" evidence="1">
    <location>
        <begin position="79"/>
        <end position="143"/>
    </location>
</feature>
<dbReference type="Proteomes" id="UP000317557">
    <property type="component" value="Unassembled WGS sequence"/>
</dbReference>
<protein>
    <submittedName>
        <fullName evidence="2">Dual specificity phosphatase, catalytic domain</fullName>
    </submittedName>
</protein>
<dbReference type="CDD" id="cd14498">
    <property type="entry name" value="DSP"/>
    <property type="match status" value="1"/>
</dbReference>
<dbReference type="Pfam" id="PF00782">
    <property type="entry name" value="DSPc"/>
    <property type="match status" value="1"/>
</dbReference>
<accession>A0A521BMQ2</accession>
<dbReference type="PROSITE" id="PS00383">
    <property type="entry name" value="TYR_PHOSPHATASE_1"/>
    <property type="match status" value="1"/>
</dbReference>
<reference evidence="2 3" key="1">
    <citation type="submission" date="2017-05" db="EMBL/GenBank/DDBJ databases">
        <authorList>
            <person name="Varghese N."/>
            <person name="Submissions S."/>
        </authorList>
    </citation>
    <scope>NUCLEOTIDE SEQUENCE [LARGE SCALE GENOMIC DNA]</scope>
    <source>
        <strain evidence="2 3">DSM 21985</strain>
    </source>
</reference>
<keyword evidence="3" id="KW-1185">Reference proteome</keyword>
<name>A0A521BMQ2_9BACT</name>
<dbReference type="PROSITE" id="PS50056">
    <property type="entry name" value="TYR_PHOSPHATASE_2"/>
    <property type="match status" value="1"/>
</dbReference>
<evidence type="ECO:0000313" key="3">
    <source>
        <dbReference type="Proteomes" id="UP000317557"/>
    </source>
</evidence>
<dbReference type="Gene3D" id="3.90.190.10">
    <property type="entry name" value="Protein tyrosine phosphatase superfamily"/>
    <property type="match status" value="1"/>
</dbReference>
<organism evidence="2 3">
    <name type="scientific">Gracilimonas mengyeensis</name>
    <dbReference type="NCBI Taxonomy" id="1302730"/>
    <lineage>
        <taxon>Bacteria</taxon>
        <taxon>Pseudomonadati</taxon>
        <taxon>Balneolota</taxon>
        <taxon>Balneolia</taxon>
        <taxon>Balneolales</taxon>
        <taxon>Balneolaceae</taxon>
        <taxon>Gracilimonas</taxon>
    </lineage>
</organism>
<dbReference type="InterPro" id="IPR000340">
    <property type="entry name" value="Dual-sp_phosphatase_cat-dom"/>
</dbReference>
<evidence type="ECO:0000313" key="2">
    <source>
        <dbReference type="EMBL" id="SMO48396.1"/>
    </source>
</evidence>
<gene>
    <name evidence="2" type="ORF">SAMN06265219_102406</name>
</gene>
<dbReference type="RefSeq" id="WP_142453440.1">
    <property type="nucleotide sequence ID" value="NZ_FXTP01000002.1"/>
</dbReference>
<dbReference type="SUPFAM" id="SSF52799">
    <property type="entry name" value="(Phosphotyrosine protein) phosphatases II"/>
    <property type="match status" value="1"/>
</dbReference>
<evidence type="ECO:0000259" key="1">
    <source>
        <dbReference type="PROSITE" id="PS50056"/>
    </source>
</evidence>
<dbReference type="AlphaFoldDB" id="A0A521BMQ2"/>
<dbReference type="InterPro" id="IPR016130">
    <property type="entry name" value="Tyr_Pase_AS"/>
</dbReference>
<dbReference type="InterPro" id="IPR029021">
    <property type="entry name" value="Prot-tyrosine_phosphatase-like"/>
</dbReference>
<dbReference type="InterPro" id="IPR000387">
    <property type="entry name" value="Tyr_Pase_dom"/>
</dbReference>